<name>A0AAD7HNH2_9AGAR</name>
<evidence type="ECO:0000256" key="1">
    <source>
        <dbReference type="PROSITE-ProRule" id="PRU00042"/>
    </source>
</evidence>
<sequence>MPGSYTCPDCARTCRSAGGLARHRNTVHRNFSPVYDDEPDPHKHTKAYHPKLTAIPCDRHGMNLPAGSPPPPAANLDERIPGSWAPFDSRTEFDFAHFHFVQLQSSADEIHRALDLWTAAVLKHGERAPWRNAEELYNTIDEIQHGLMPWRVYQITYTGPRPPVPPKWMMETYELCTRDSRLVLQQQLATAEFKDKVDYSPYRQFNGEGKRVWSNLMSGDWAWKQADTISKDPATLGAMLVPVVAGSDKTTVSVATGHQEYHPVYQSPGVLTNIARRAHGQGVLPVAFLPIPKTSKKHRRSEVYQRFVRQMYHACLARVFEPLKAGMTTPEVIRCPDGHFRRAIYELGPYIADYPEQVWLASVVQNWCPKCDSNPHNLDDPNARRRSHEKTDFLITCFDPGTLWDDFGIRSDVVPFTHDFPRADIHELLSPDLLHQVIKGTFKDHLVEWVNQYLHLTYGEKRALEIIADIDHRISAVPSFPGLRRFPDGRDFSQWTGDDSKALMKVYLAAIAGHVPPDMVKCIAAFMDFCYLVRQNALTSDTIDAVREALQRFRTHRDIFIQTGVRLDISLPRQHALSHYPRGIELFGSPNGLDSSITESKHIKVVKEPWRRSNRFNALSQMLRTVRRLDSIAAMRTILSQQGMLAGSASSYEAMVLRGEGPQPPAAAAEGDDDEDAGPQPGPKSLTSVELARTNERAYPLRLLALAAHIKIPEFSSLFRRFLYELDNPDSNISPADIPLDDCPRFGGRIYVYHSAVARFYAPSDLCGAGGMYRERVRSNPNWHGSYARRDTVFIETDADQAGMLGLSIGRVFLFFSFKYRDVARSCALVQWISPHGNHPDPDTGLWVVMPETHANGRKHFAIIDLRCIARAAHLLPIYGPSLLPEDFHFSYSLDAFHAFFVNKYVDHHAFEFLH</sequence>
<feature type="domain" description="C2H2-type" evidence="3">
    <location>
        <begin position="5"/>
        <end position="33"/>
    </location>
</feature>
<dbReference type="PROSITE" id="PS00028">
    <property type="entry name" value="ZINC_FINGER_C2H2_1"/>
    <property type="match status" value="1"/>
</dbReference>
<dbReference type="SMART" id="SM00355">
    <property type="entry name" value="ZnF_C2H2"/>
    <property type="match status" value="1"/>
</dbReference>
<evidence type="ECO:0000313" key="4">
    <source>
        <dbReference type="EMBL" id="KAJ7724781.1"/>
    </source>
</evidence>
<dbReference type="PROSITE" id="PS50157">
    <property type="entry name" value="ZINC_FINGER_C2H2_2"/>
    <property type="match status" value="1"/>
</dbReference>
<protein>
    <recommendedName>
        <fullName evidence="3">C2H2-type domain-containing protein</fullName>
    </recommendedName>
</protein>
<keyword evidence="1" id="KW-0863">Zinc-finger</keyword>
<keyword evidence="1" id="KW-0862">Zinc</keyword>
<evidence type="ECO:0000313" key="5">
    <source>
        <dbReference type="Proteomes" id="UP001215598"/>
    </source>
</evidence>
<feature type="region of interest" description="Disordered" evidence="2">
    <location>
        <begin position="659"/>
        <end position="688"/>
    </location>
</feature>
<gene>
    <name evidence="4" type="ORF">B0H16DRAFT_289220</name>
</gene>
<dbReference type="InterPro" id="IPR013087">
    <property type="entry name" value="Znf_C2H2_type"/>
</dbReference>
<accession>A0AAD7HNH2</accession>
<organism evidence="4 5">
    <name type="scientific">Mycena metata</name>
    <dbReference type="NCBI Taxonomy" id="1033252"/>
    <lineage>
        <taxon>Eukaryota</taxon>
        <taxon>Fungi</taxon>
        <taxon>Dikarya</taxon>
        <taxon>Basidiomycota</taxon>
        <taxon>Agaricomycotina</taxon>
        <taxon>Agaricomycetes</taxon>
        <taxon>Agaricomycetidae</taxon>
        <taxon>Agaricales</taxon>
        <taxon>Marasmiineae</taxon>
        <taxon>Mycenaceae</taxon>
        <taxon>Mycena</taxon>
    </lineage>
</organism>
<dbReference type="Proteomes" id="UP001215598">
    <property type="component" value="Unassembled WGS sequence"/>
</dbReference>
<evidence type="ECO:0000259" key="3">
    <source>
        <dbReference type="PROSITE" id="PS50157"/>
    </source>
</evidence>
<evidence type="ECO:0000256" key="2">
    <source>
        <dbReference type="SAM" id="MobiDB-lite"/>
    </source>
</evidence>
<keyword evidence="5" id="KW-1185">Reference proteome</keyword>
<reference evidence="4" key="1">
    <citation type="submission" date="2023-03" db="EMBL/GenBank/DDBJ databases">
        <title>Massive genome expansion in bonnet fungi (Mycena s.s.) driven by repeated elements and novel gene families across ecological guilds.</title>
        <authorList>
            <consortium name="Lawrence Berkeley National Laboratory"/>
            <person name="Harder C.B."/>
            <person name="Miyauchi S."/>
            <person name="Viragh M."/>
            <person name="Kuo A."/>
            <person name="Thoen E."/>
            <person name="Andreopoulos B."/>
            <person name="Lu D."/>
            <person name="Skrede I."/>
            <person name="Drula E."/>
            <person name="Henrissat B."/>
            <person name="Morin E."/>
            <person name="Kohler A."/>
            <person name="Barry K."/>
            <person name="LaButti K."/>
            <person name="Morin E."/>
            <person name="Salamov A."/>
            <person name="Lipzen A."/>
            <person name="Mereny Z."/>
            <person name="Hegedus B."/>
            <person name="Baldrian P."/>
            <person name="Stursova M."/>
            <person name="Weitz H."/>
            <person name="Taylor A."/>
            <person name="Grigoriev I.V."/>
            <person name="Nagy L.G."/>
            <person name="Martin F."/>
            <person name="Kauserud H."/>
        </authorList>
    </citation>
    <scope>NUCLEOTIDE SEQUENCE</scope>
    <source>
        <strain evidence="4">CBHHK182m</strain>
    </source>
</reference>
<comment type="caution">
    <text evidence="4">The sequence shown here is derived from an EMBL/GenBank/DDBJ whole genome shotgun (WGS) entry which is preliminary data.</text>
</comment>
<dbReference type="Pfam" id="PF18759">
    <property type="entry name" value="Plavaka"/>
    <property type="match status" value="1"/>
</dbReference>
<dbReference type="AlphaFoldDB" id="A0AAD7HNH2"/>
<dbReference type="InterPro" id="IPR041078">
    <property type="entry name" value="Plavaka"/>
</dbReference>
<proteinExistence type="predicted"/>
<dbReference type="GO" id="GO:0008270">
    <property type="term" value="F:zinc ion binding"/>
    <property type="evidence" value="ECO:0007669"/>
    <property type="project" value="UniProtKB-KW"/>
</dbReference>
<keyword evidence="1" id="KW-0479">Metal-binding</keyword>
<dbReference type="EMBL" id="JARKIB010000199">
    <property type="protein sequence ID" value="KAJ7724781.1"/>
    <property type="molecule type" value="Genomic_DNA"/>
</dbReference>